<feature type="transmembrane region" description="Helical" evidence="1">
    <location>
        <begin position="108"/>
        <end position="134"/>
    </location>
</feature>
<name>A0ABU6YMA1_9FABA</name>
<keyword evidence="3" id="KW-1185">Reference proteome</keyword>
<keyword evidence="1" id="KW-1133">Transmembrane helix</keyword>
<protein>
    <submittedName>
        <fullName evidence="2">Uncharacterized protein</fullName>
    </submittedName>
</protein>
<accession>A0ABU6YMA1</accession>
<sequence length="200" mass="22509">MVNCVDLPHQAPPLQLRVTVAASFTATTEAAIDGGKPVTVAVERGRNRVPCVRRREKHVEREKSELKEREIFPSSSAIVLELHIVGVHGGNLVAGEHRRSEGRTRWCWWWFLVCMVLSPLWVTRIAIVVTGIHYCRHYRVLITAATGVNNLSCCSISLGFADTCPYRGITVLKMRLEKMVLKACKPTLEFWVKLTTNIGF</sequence>
<gene>
    <name evidence="2" type="ORF">PIB30_074642</name>
</gene>
<comment type="caution">
    <text evidence="2">The sequence shown here is derived from an EMBL/GenBank/DDBJ whole genome shotgun (WGS) entry which is preliminary data.</text>
</comment>
<keyword evidence="1" id="KW-0472">Membrane</keyword>
<reference evidence="2 3" key="1">
    <citation type="journal article" date="2023" name="Plants (Basel)">
        <title>Bridging the Gap: Combining Genomics and Transcriptomics Approaches to Understand Stylosanthes scabra, an Orphan Legume from the Brazilian Caatinga.</title>
        <authorList>
            <person name="Ferreira-Neto J.R.C."/>
            <person name="da Silva M.D."/>
            <person name="Binneck E."/>
            <person name="de Melo N.F."/>
            <person name="da Silva R.H."/>
            <person name="de Melo A.L.T.M."/>
            <person name="Pandolfi V."/>
            <person name="Bustamante F.O."/>
            <person name="Brasileiro-Vidal A.C."/>
            <person name="Benko-Iseppon A.M."/>
        </authorList>
    </citation>
    <scope>NUCLEOTIDE SEQUENCE [LARGE SCALE GENOMIC DNA]</scope>
    <source>
        <tissue evidence="2">Leaves</tissue>
    </source>
</reference>
<proteinExistence type="predicted"/>
<dbReference type="Proteomes" id="UP001341840">
    <property type="component" value="Unassembled WGS sequence"/>
</dbReference>
<keyword evidence="1" id="KW-0812">Transmembrane</keyword>
<organism evidence="2 3">
    <name type="scientific">Stylosanthes scabra</name>
    <dbReference type="NCBI Taxonomy" id="79078"/>
    <lineage>
        <taxon>Eukaryota</taxon>
        <taxon>Viridiplantae</taxon>
        <taxon>Streptophyta</taxon>
        <taxon>Embryophyta</taxon>
        <taxon>Tracheophyta</taxon>
        <taxon>Spermatophyta</taxon>
        <taxon>Magnoliopsida</taxon>
        <taxon>eudicotyledons</taxon>
        <taxon>Gunneridae</taxon>
        <taxon>Pentapetalae</taxon>
        <taxon>rosids</taxon>
        <taxon>fabids</taxon>
        <taxon>Fabales</taxon>
        <taxon>Fabaceae</taxon>
        <taxon>Papilionoideae</taxon>
        <taxon>50 kb inversion clade</taxon>
        <taxon>dalbergioids sensu lato</taxon>
        <taxon>Dalbergieae</taxon>
        <taxon>Pterocarpus clade</taxon>
        <taxon>Stylosanthes</taxon>
    </lineage>
</organism>
<evidence type="ECO:0000256" key="1">
    <source>
        <dbReference type="SAM" id="Phobius"/>
    </source>
</evidence>
<evidence type="ECO:0000313" key="3">
    <source>
        <dbReference type="Proteomes" id="UP001341840"/>
    </source>
</evidence>
<evidence type="ECO:0000313" key="2">
    <source>
        <dbReference type="EMBL" id="MED6211532.1"/>
    </source>
</evidence>
<dbReference type="EMBL" id="JASCZI010242588">
    <property type="protein sequence ID" value="MED6211532.1"/>
    <property type="molecule type" value="Genomic_DNA"/>
</dbReference>